<dbReference type="PIRSF" id="PIRSF003113">
    <property type="entry name" value="BolA"/>
    <property type="match status" value="1"/>
</dbReference>
<dbReference type="SUPFAM" id="SSF82657">
    <property type="entry name" value="BolA-like"/>
    <property type="match status" value="1"/>
</dbReference>
<dbReference type="STRING" id="660518.SAMN05216218_10538"/>
<dbReference type="PANTHER" id="PTHR46229">
    <property type="entry name" value="BOLA TRANSCRIPTION REGULATOR"/>
    <property type="match status" value="1"/>
</dbReference>
<evidence type="ECO:0000313" key="2">
    <source>
        <dbReference type="EMBL" id="SDF27520.1"/>
    </source>
</evidence>
<evidence type="ECO:0008006" key="4">
    <source>
        <dbReference type="Google" id="ProtNLM"/>
    </source>
</evidence>
<dbReference type="Pfam" id="PF01722">
    <property type="entry name" value="BolA"/>
    <property type="match status" value="1"/>
</dbReference>
<dbReference type="Proteomes" id="UP000199076">
    <property type="component" value="Unassembled WGS sequence"/>
</dbReference>
<proteinExistence type="inferred from homology"/>
<protein>
    <recommendedName>
        <fullName evidence="4">Transcriptional regulator, BolA protein family</fullName>
    </recommendedName>
</protein>
<evidence type="ECO:0000313" key="3">
    <source>
        <dbReference type="Proteomes" id="UP000199076"/>
    </source>
</evidence>
<dbReference type="InterPro" id="IPR002634">
    <property type="entry name" value="BolA"/>
</dbReference>
<sequence length="81" mass="9015">MDEAAVADLIESELPDATAEVTTPRDPDDDKHYAVTVVSPVFEGENLVDQHQLVHDALGEHLTRDIHAIELETYTPEEYEG</sequence>
<dbReference type="EMBL" id="FNBK01000005">
    <property type="protein sequence ID" value="SDF27520.1"/>
    <property type="molecule type" value="Genomic_DNA"/>
</dbReference>
<dbReference type="OrthoDB" id="155092at2157"/>
<dbReference type="PANTHER" id="PTHR46229:SF2">
    <property type="entry name" value="BOLA-LIKE PROTEIN 1"/>
    <property type="match status" value="1"/>
</dbReference>
<reference evidence="3" key="1">
    <citation type="submission" date="2016-10" db="EMBL/GenBank/DDBJ databases">
        <authorList>
            <person name="Varghese N."/>
            <person name="Submissions S."/>
        </authorList>
    </citation>
    <scope>NUCLEOTIDE SEQUENCE [LARGE SCALE GENOMIC DNA]</scope>
    <source>
        <strain evidence="3">IBRC-M 10760</strain>
    </source>
</reference>
<accession>A0A1G7JRE4</accession>
<gene>
    <name evidence="2" type="ORF">SAMN05216218_10538</name>
</gene>
<name>A0A1G7JRE4_9EURY</name>
<dbReference type="Gene3D" id="3.30.300.90">
    <property type="entry name" value="BolA-like"/>
    <property type="match status" value="1"/>
</dbReference>
<organism evidence="2 3">
    <name type="scientific">Halorientalis regularis</name>
    <dbReference type="NCBI Taxonomy" id="660518"/>
    <lineage>
        <taxon>Archaea</taxon>
        <taxon>Methanobacteriati</taxon>
        <taxon>Methanobacteriota</taxon>
        <taxon>Stenosarchaea group</taxon>
        <taxon>Halobacteria</taxon>
        <taxon>Halobacteriales</taxon>
        <taxon>Haloarculaceae</taxon>
        <taxon>Halorientalis</taxon>
    </lineage>
</organism>
<evidence type="ECO:0000256" key="1">
    <source>
        <dbReference type="ARBA" id="ARBA00005578"/>
    </source>
</evidence>
<dbReference type="AlphaFoldDB" id="A0A1G7JRE4"/>
<comment type="similarity">
    <text evidence="1">Belongs to the BolA/IbaG family.</text>
</comment>
<keyword evidence="3" id="KW-1185">Reference proteome</keyword>
<dbReference type="RefSeq" id="WP_092690187.1">
    <property type="nucleotide sequence ID" value="NZ_FNBK01000005.1"/>
</dbReference>
<dbReference type="InterPro" id="IPR036065">
    <property type="entry name" value="BolA-like_sf"/>
</dbReference>
<dbReference type="InterPro" id="IPR050961">
    <property type="entry name" value="BolA/IbaG_stress_morph_reg"/>
</dbReference>